<dbReference type="Pfam" id="PF14534">
    <property type="entry name" value="DUF4440"/>
    <property type="match status" value="1"/>
</dbReference>
<dbReference type="InterPro" id="IPR032710">
    <property type="entry name" value="NTF2-like_dom_sf"/>
</dbReference>
<reference evidence="2 3" key="1">
    <citation type="submission" date="2019-11" db="EMBL/GenBank/DDBJ databases">
        <title>Type strains purchased from KCTC, JCM and DSMZ.</title>
        <authorList>
            <person name="Lu H."/>
        </authorList>
    </citation>
    <scope>NUCLEOTIDE SEQUENCE [LARGE SCALE GENOMIC DNA]</scope>
    <source>
        <strain evidence="2 3">KCTC 42409</strain>
    </source>
</reference>
<dbReference type="Proteomes" id="UP000484015">
    <property type="component" value="Unassembled WGS sequence"/>
</dbReference>
<evidence type="ECO:0000313" key="3">
    <source>
        <dbReference type="Proteomes" id="UP000484015"/>
    </source>
</evidence>
<proteinExistence type="predicted"/>
<protein>
    <submittedName>
        <fullName evidence="2">DUF4440 domain-containing protein</fullName>
    </submittedName>
</protein>
<gene>
    <name evidence="2" type="ORF">GM668_26030</name>
</gene>
<comment type="caution">
    <text evidence="2">The sequence shown here is derived from an EMBL/GenBank/DDBJ whole genome shotgun (WGS) entry which is preliminary data.</text>
</comment>
<organism evidence="2 3">
    <name type="scientific">Pseudoduganella ginsengisoli</name>
    <dbReference type="NCBI Taxonomy" id="1462440"/>
    <lineage>
        <taxon>Bacteria</taxon>
        <taxon>Pseudomonadati</taxon>
        <taxon>Pseudomonadota</taxon>
        <taxon>Betaproteobacteria</taxon>
        <taxon>Burkholderiales</taxon>
        <taxon>Oxalobacteraceae</taxon>
        <taxon>Telluria group</taxon>
        <taxon>Pseudoduganella</taxon>
    </lineage>
</organism>
<dbReference type="EMBL" id="WNLA01000026">
    <property type="protein sequence ID" value="MTW05545.1"/>
    <property type="molecule type" value="Genomic_DNA"/>
</dbReference>
<dbReference type="AlphaFoldDB" id="A0A6L6Q7H9"/>
<evidence type="ECO:0000259" key="1">
    <source>
        <dbReference type="Pfam" id="PF14534"/>
    </source>
</evidence>
<dbReference type="InterPro" id="IPR027843">
    <property type="entry name" value="DUF4440"/>
</dbReference>
<dbReference type="SUPFAM" id="SSF54427">
    <property type="entry name" value="NTF2-like"/>
    <property type="match status" value="1"/>
</dbReference>
<dbReference type="RefSeq" id="WP_155441895.1">
    <property type="nucleotide sequence ID" value="NZ_WNLA01000026.1"/>
</dbReference>
<evidence type="ECO:0000313" key="2">
    <source>
        <dbReference type="EMBL" id="MTW05545.1"/>
    </source>
</evidence>
<dbReference type="Gene3D" id="3.10.450.50">
    <property type="match status" value="1"/>
</dbReference>
<keyword evidence="3" id="KW-1185">Reference proteome</keyword>
<accession>A0A6L6Q7H9</accession>
<dbReference type="OrthoDB" id="1551077at2"/>
<sequence>MSKELDDFKHFMKERERASDAYVNGDVAPLAAISATTSPATFFGPKGGVIQGADEVNEANAGGARTFESGESKFKVLQMSASGDLAFWTGLQHAKVRFAGKPETVAMTLRVTETFRRKDGQWLLVHRHADPLAEEEARPH</sequence>
<name>A0A6L6Q7H9_9BURK</name>
<feature type="domain" description="DUF4440" evidence="1">
    <location>
        <begin position="19"/>
        <end position="124"/>
    </location>
</feature>